<organism evidence="4 5">
    <name type="scientific">Empedobacter brevis NBRC 14943 = ATCC 43319</name>
    <dbReference type="NCBI Taxonomy" id="1218108"/>
    <lineage>
        <taxon>Bacteria</taxon>
        <taxon>Pseudomonadati</taxon>
        <taxon>Bacteroidota</taxon>
        <taxon>Flavobacteriia</taxon>
        <taxon>Flavobacteriales</taxon>
        <taxon>Weeksellaceae</taxon>
        <taxon>Empedobacter</taxon>
    </lineage>
</organism>
<evidence type="ECO:0000313" key="4">
    <source>
        <dbReference type="EMBL" id="GEM52870.1"/>
    </source>
</evidence>
<feature type="domain" description="Cleaved adhesin" evidence="2">
    <location>
        <begin position="22"/>
        <end position="182"/>
    </location>
</feature>
<dbReference type="Pfam" id="PF07675">
    <property type="entry name" value="Cleaved_Adhesin"/>
    <property type="match status" value="1"/>
</dbReference>
<dbReference type="Gene3D" id="2.60.120.200">
    <property type="match status" value="1"/>
</dbReference>
<dbReference type="RefSeq" id="WP_019974811.1">
    <property type="nucleotide sequence ID" value="NZ_BJXC01000020.1"/>
</dbReference>
<dbReference type="InterPro" id="IPR011628">
    <property type="entry name" value="Cleaved_adhesin"/>
</dbReference>
<gene>
    <name evidence="4" type="ORF">EB1_26600</name>
</gene>
<dbReference type="STRING" id="1218108.GCA_000382425_01314"/>
<comment type="caution">
    <text evidence="4">The sequence shown here is derived from an EMBL/GenBank/DDBJ whole genome shotgun (WGS) entry which is preliminary data.</text>
</comment>
<dbReference type="NCBIfam" id="TIGR04183">
    <property type="entry name" value="Por_Secre_tail"/>
    <property type="match status" value="1"/>
</dbReference>
<protein>
    <recommendedName>
        <fullName evidence="6">Secretion system C-terminal sorting domain-containing protein</fullName>
    </recommendedName>
</protein>
<keyword evidence="5" id="KW-1185">Reference proteome</keyword>
<dbReference type="InterPro" id="IPR026444">
    <property type="entry name" value="Secre_tail"/>
</dbReference>
<proteinExistence type="predicted"/>
<evidence type="ECO:0000256" key="1">
    <source>
        <dbReference type="ARBA" id="ARBA00022729"/>
    </source>
</evidence>
<keyword evidence="1" id="KW-0732">Signal</keyword>
<name>A0A511NJ78_9FLAO</name>
<evidence type="ECO:0000259" key="2">
    <source>
        <dbReference type="Pfam" id="PF07675"/>
    </source>
</evidence>
<dbReference type="NCBIfam" id="NF038128">
    <property type="entry name" value="choice_anch_J"/>
    <property type="match status" value="1"/>
</dbReference>
<dbReference type="AlphaFoldDB" id="A0A511NJ78"/>
<dbReference type="Pfam" id="PF18962">
    <property type="entry name" value="Por_Secre_tail"/>
    <property type="match status" value="1"/>
</dbReference>
<evidence type="ECO:0000313" key="5">
    <source>
        <dbReference type="Proteomes" id="UP000321245"/>
    </source>
</evidence>
<dbReference type="Proteomes" id="UP000321245">
    <property type="component" value="Unassembled WGS sequence"/>
</dbReference>
<feature type="domain" description="Secretion system C-terminal sorting" evidence="3">
    <location>
        <begin position="218"/>
        <end position="264"/>
    </location>
</feature>
<accession>A0A511NJ78</accession>
<dbReference type="OrthoDB" id="957862at2"/>
<reference evidence="4 5" key="1">
    <citation type="submission" date="2019-07" db="EMBL/GenBank/DDBJ databases">
        <title>Whole genome shotgun sequence of Empedobacter brevis NBRC 14943.</title>
        <authorList>
            <person name="Hosoyama A."/>
            <person name="Uohara A."/>
            <person name="Ohji S."/>
            <person name="Ichikawa N."/>
        </authorList>
    </citation>
    <scope>NUCLEOTIDE SEQUENCE [LARGE SCALE GENOMIC DNA]</scope>
    <source>
        <strain evidence="4 5">NBRC 14943</strain>
    </source>
</reference>
<sequence>MIKNLFFIALFFVSLEGFSQTVIFNEDFESKERRDLWTLIDRDGDGTSWEYDNSPLDAFTGYTVTSWSWFLEALTPDNLLISPVISLPKNSDKKLSLKFDVGTMDDEELFEEHYAVYVIPANVEFIGSEEAVFEETLDKGYATEAKHIDIDVSEYAGQDVQFIFRHYNSSNVMVLIMDNVQVLEETKLSISDVNKLKVVVYQDEKNGLVKVSGLTDVKRMKIFDVTGKFVMEVHQSEANISSLPKGIYIVNFYTGDHVVSRKIVKK</sequence>
<evidence type="ECO:0000259" key="3">
    <source>
        <dbReference type="Pfam" id="PF18962"/>
    </source>
</evidence>
<dbReference type="GeneID" id="84649519"/>
<evidence type="ECO:0008006" key="6">
    <source>
        <dbReference type="Google" id="ProtNLM"/>
    </source>
</evidence>
<dbReference type="EMBL" id="BJXC01000020">
    <property type="protein sequence ID" value="GEM52870.1"/>
    <property type="molecule type" value="Genomic_DNA"/>
</dbReference>